<accession>A0ABW5CF74</accession>
<organism evidence="7 8">
    <name type="scientific">Phaeospirillum tilakii</name>
    <dbReference type="NCBI Taxonomy" id="741673"/>
    <lineage>
        <taxon>Bacteria</taxon>
        <taxon>Pseudomonadati</taxon>
        <taxon>Pseudomonadota</taxon>
        <taxon>Alphaproteobacteria</taxon>
        <taxon>Rhodospirillales</taxon>
        <taxon>Rhodospirillaceae</taxon>
        <taxon>Phaeospirillum</taxon>
    </lineage>
</organism>
<dbReference type="Pfam" id="PF03073">
    <property type="entry name" value="TspO_MBR"/>
    <property type="match status" value="1"/>
</dbReference>
<feature type="transmembrane region" description="Helical" evidence="6">
    <location>
        <begin position="130"/>
        <end position="149"/>
    </location>
</feature>
<evidence type="ECO:0000256" key="3">
    <source>
        <dbReference type="ARBA" id="ARBA00022692"/>
    </source>
</evidence>
<dbReference type="EMBL" id="JBHUIY010000025">
    <property type="protein sequence ID" value="MFD2234632.1"/>
    <property type="molecule type" value="Genomic_DNA"/>
</dbReference>
<dbReference type="Proteomes" id="UP001597296">
    <property type="component" value="Unassembled WGS sequence"/>
</dbReference>
<name>A0ABW5CF74_9PROT</name>
<comment type="similarity">
    <text evidence="2">Belongs to the TspO/BZRP family.</text>
</comment>
<evidence type="ECO:0000256" key="1">
    <source>
        <dbReference type="ARBA" id="ARBA00004141"/>
    </source>
</evidence>
<keyword evidence="8" id="KW-1185">Reference proteome</keyword>
<sequence>MTITIVVAMLGAIVVAGIGGALTTIDPWYRALRKPRWQPPDWAFGPAWGLILGLAGWAAALAWDAAPDEATRIRVLALFGFNAACHILWSPLFFRWRRPDWALIECVFLWLSVLALVVGLAPFAPAASAFIAPYLAWVTFAAALNLAVVRLNRPFGAPAEPA</sequence>
<feature type="transmembrane region" description="Helical" evidence="6">
    <location>
        <begin position="101"/>
        <end position="124"/>
    </location>
</feature>
<dbReference type="InterPro" id="IPR038330">
    <property type="entry name" value="TspO/MBR-related_sf"/>
</dbReference>
<feature type="transmembrane region" description="Helical" evidence="6">
    <location>
        <begin position="41"/>
        <end position="63"/>
    </location>
</feature>
<dbReference type="PANTHER" id="PTHR10057:SF0">
    <property type="entry name" value="TRANSLOCATOR PROTEIN"/>
    <property type="match status" value="1"/>
</dbReference>
<evidence type="ECO:0000313" key="7">
    <source>
        <dbReference type="EMBL" id="MFD2234632.1"/>
    </source>
</evidence>
<reference evidence="8" key="1">
    <citation type="journal article" date="2019" name="Int. J. Syst. Evol. Microbiol.">
        <title>The Global Catalogue of Microorganisms (GCM) 10K type strain sequencing project: providing services to taxonomists for standard genome sequencing and annotation.</title>
        <authorList>
            <consortium name="The Broad Institute Genomics Platform"/>
            <consortium name="The Broad Institute Genome Sequencing Center for Infectious Disease"/>
            <person name="Wu L."/>
            <person name="Ma J."/>
        </authorList>
    </citation>
    <scope>NUCLEOTIDE SEQUENCE [LARGE SCALE GENOMIC DNA]</scope>
    <source>
        <strain evidence="8">KCTC 15012</strain>
    </source>
</reference>
<comment type="subcellular location">
    <subcellularLocation>
        <location evidence="1">Membrane</location>
        <topology evidence="1">Multi-pass membrane protein</topology>
    </subcellularLocation>
</comment>
<feature type="transmembrane region" description="Helical" evidence="6">
    <location>
        <begin position="75"/>
        <end position="94"/>
    </location>
</feature>
<feature type="transmembrane region" description="Helical" evidence="6">
    <location>
        <begin position="6"/>
        <end position="29"/>
    </location>
</feature>
<gene>
    <name evidence="7" type="ORF">ACFSNB_12535</name>
</gene>
<evidence type="ECO:0000256" key="2">
    <source>
        <dbReference type="ARBA" id="ARBA00007524"/>
    </source>
</evidence>
<keyword evidence="3 6" id="KW-0812">Transmembrane</keyword>
<evidence type="ECO:0000313" key="8">
    <source>
        <dbReference type="Proteomes" id="UP001597296"/>
    </source>
</evidence>
<keyword evidence="5 6" id="KW-0472">Membrane</keyword>
<dbReference type="RefSeq" id="WP_377317041.1">
    <property type="nucleotide sequence ID" value="NZ_JBHUIY010000025.1"/>
</dbReference>
<dbReference type="Gene3D" id="1.20.1260.100">
    <property type="entry name" value="TspO/MBR protein"/>
    <property type="match status" value="1"/>
</dbReference>
<evidence type="ECO:0000256" key="5">
    <source>
        <dbReference type="ARBA" id="ARBA00023136"/>
    </source>
</evidence>
<dbReference type="PANTHER" id="PTHR10057">
    <property type="entry name" value="PERIPHERAL-TYPE BENZODIAZEPINE RECEPTOR"/>
    <property type="match status" value="1"/>
</dbReference>
<protein>
    <submittedName>
        <fullName evidence="7">TspO/MBR family protein</fullName>
    </submittedName>
</protein>
<dbReference type="InterPro" id="IPR004307">
    <property type="entry name" value="TspO_MBR"/>
</dbReference>
<comment type="caution">
    <text evidence="7">The sequence shown here is derived from an EMBL/GenBank/DDBJ whole genome shotgun (WGS) entry which is preliminary data.</text>
</comment>
<dbReference type="CDD" id="cd15904">
    <property type="entry name" value="TSPO_MBR"/>
    <property type="match status" value="1"/>
</dbReference>
<proteinExistence type="inferred from homology"/>
<keyword evidence="4 6" id="KW-1133">Transmembrane helix</keyword>
<evidence type="ECO:0000256" key="4">
    <source>
        <dbReference type="ARBA" id="ARBA00022989"/>
    </source>
</evidence>
<evidence type="ECO:0000256" key="6">
    <source>
        <dbReference type="SAM" id="Phobius"/>
    </source>
</evidence>
<dbReference type="PIRSF" id="PIRSF005859">
    <property type="entry name" value="PBR"/>
    <property type="match status" value="1"/>
</dbReference>